<reference evidence="2 3" key="1">
    <citation type="submission" date="2019-02" db="EMBL/GenBank/DDBJ databases">
        <title>Genomic Encyclopedia of Type Strains, Phase IV (KMG-IV): sequencing the most valuable type-strain genomes for metagenomic binning, comparative biology and taxonomic classification.</title>
        <authorList>
            <person name="Goeker M."/>
        </authorList>
    </citation>
    <scope>NUCLEOTIDE SEQUENCE [LARGE SCALE GENOMIC DNA]</scope>
    <source>
        <strain evidence="2 3">DSM 18116</strain>
    </source>
</reference>
<comment type="caution">
    <text evidence="2">The sequence shown here is derived from an EMBL/GenBank/DDBJ whole genome shotgun (WGS) entry which is preliminary data.</text>
</comment>
<name>A0A4Q7MU15_9BACT</name>
<keyword evidence="1" id="KW-0812">Transmembrane</keyword>
<keyword evidence="1" id="KW-1133">Transmembrane helix</keyword>
<accession>A0A4Q7MU15</accession>
<dbReference type="RefSeq" id="WP_130542576.1">
    <property type="nucleotide sequence ID" value="NZ_CP042431.1"/>
</dbReference>
<sequence length="73" mass="8165">MFRKTFVRVTLVGCLLMAGTLIMLAAWAPKLSKVANECEAAGVVKEQCESQLKEQGEFLIWETLNRTLNIALH</sequence>
<keyword evidence="3" id="KW-1185">Reference proteome</keyword>
<protein>
    <submittedName>
        <fullName evidence="2">Uncharacterized protein</fullName>
    </submittedName>
</protein>
<gene>
    <name evidence="2" type="ORF">EV199_4042</name>
</gene>
<keyword evidence="1" id="KW-0472">Membrane</keyword>
<proteinExistence type="predicted"/>
<dbReference type="AlphaFoldDB" id="A0A4Q7MU15"/>
<evidence type="ECO:0000313" key="3">
    <source>
        <dbReference type="Proteomes" id="UP000293874"/>
    </source>
</evidence>
<dbReference type="Proteomes" id="UP000293874">
    <property type="component" value="Unassembled WGS sequence"/>
</dbReference>
<dbReference type="OrthoDB" id="678967at2"/>
<dbReference type="EMBL" id="SGXA01000002">
    <property type="protein sequence ID" value="RZS72127.1"/>
    <property type="molecule type" value="Genomic_DNA"/>
</dbReference>
<evidence type="ECO:0000313" key="2">
    <source>
        <dbReference type="EMBL" id="RZS72127.1"/>
    </source>
</evidence>
<evidence type="ECO:0000256" key="1">
    <source>
        <dbReference type="SAM" id="Phobius"/>
    </source>
</evidence>
<organism evidence="2 3">
    <name type="scientific">Pseudobacter ginsenosidimutans</name>
    <dbReference type="NCBI Taxonomy" id="661488"/>
    <lineage>
        <taxon>Bacteria</taxon>
        <taxon>Pseudomonadati</taxon>
        <taxon>Bacteroidota</taxon>
        <taxon>Chitinophagia</taxon>
        <taxon>Chitinophagales</taxon>
        <taxon>Chitinophagaceae</taxon>
        <taxon>Pseudobacter</taxon>
    </lineage>
</organism>
<feature type="transmembrane region" description="Helical" evidence="1">
    <location>
        <begin position="6"/>
        <end position="27"/>
    </location>
</feature>